<gene>
    <name evidence="10" type="primary">Cl049</name>
    <name evidence="10" type="ORF">G6Z77_0002527</name>
</gene>
<dbReference type="OrthoDB" id="70142at2759"/>
<evidence type="ECO:0000256" key="4">
    <source>
        <dbReference type="ARBA" id="ARBA00023034"/>
    </source>
</evidence>
<name>A0A836FJZ4_9HYME</name>
<keyword evidence="6" id="KW-0325">Glycoprotein</keyword>
<dbReference type="PANTHER" id="PTHR13481:SF0">
    <property type="entry name" value="SREBP REGULATING GENE PROTEIN"/>
    <property type="match status" value="1"/>
</dbReference>
<sequence>SNKCEETWEYLEGFDIVGLVETKTWIDEERWEKIKNRLPKDYEWNYVPAKKKHKKGRAKGGIITAVSKKVKNIEVREISEAAMECEMNYNGNKWRIITVYSQEIEKTMERLMEHIQEEKEGYLIIEGDARTGNEGGLVIEEENEKRNKSRKSIDKIINKGRRLIGRIEERGWAILNGSFEEKETEVEIERSDWTEEEIKSYQEKCKEWRSTREDTEGIWMEEVLSFSLQKGQPNLDNNFDMDPMMINDNNEDMIPDDNLLEELRASDKSPLWQIEILDQAADNAGNIDTSNLNESDAYNQSCRNSIQGRGLIVDDHGIVCSRHEVQSNGCCAIEQKQSSKNEESFMTRRERYSCKTCNSQGCCTIYEYCVSCCLHPDKQIRGRKDLSSGSAKVQKNVGRTAVHFQICLAACRTSSSSVRRDNTYKDPLAKHCYIPQR</sequence>
<evidence type="ECO:0000256" key="1">
    <source>
        <dbReference type="ARBA" id="ARBA00004194"/>
    </source>
</evidence>
<reference evidence="10 11" key="1">
    <citation type="submission" date="2020-02" db="EMBL/GenBank/DDBJ databases">
        <title>Relaxed selection underlies rapid genomic changes in the transitions from sociality to social parasitism in ants.</title>
        <authorList>
            <person name="Bi X."/>
        </authorList>
    </citation>
    <scope>NUCLEOTIDE SEQUENCE [LARGE SCALE GENOMIC DNA]</scope>
    <source>
        <strain evidence="10">BGI-DK2014b</strain>
        <tissue evidence="10">Whole body</tissue>
    </source>
</reference>
<keyword evidence="9" id="KW-0175">Coiled coil</keyword>
<dbReference type="Gene3D" id="3.60.10.10">
    <property type="entry name" value="Endonuclease/exonuclease/phosphatase"/>
    <property type="match status" value="1"/>
</dbReference>
<comment type="caution">
    <text evidence="10">The sequence shown here is derived from an EMBL/GenBank/DDBJ whole genome shotgun (WGS) entry which is preliminary data.</text>
</comment>
<dbReference type="SUPFAM" id="SSF56219">
    <property type="entry name" value="DNase I-like"/>
    <property type="match status" value="1"/>
</dbReference>
<dbReference type="AlphaFoldDB" id="A0A836FJZ4"/>
<keyword evidence="3" id="KW-1133">Transmembrane helix</keyword>
<dbReference type="InterPro" id="IPR019352">
    <property type="entry name" value="SPRING1"/>
</dbReference>
<keyword evidence="5" id="KW-0472">Membrane</keyword>
<dbReference type="Pfam" id="PF10218">
    <property type="entry name" value="SPRING1"/>
    <property type="match status" value="1"/>
</dbReference>
<keyword evidence="4" id="KW-0333">Golgi apparatus</keyword>
<feature type="coiled-coil region" evidence="9">
    <location>
        <begin position="101"/>
        <end position="159"/>
    </location>
</feature>
<protein>
    <recommendedName>
        <fullName evidence="8">SREBP regulating gene protein</fullName>
    </recommendedName>
</protein>
<evidence type="ECO:0000256" key="7">
    <source>
        <dbReference type="ARBA" id="ARBA00023461"/>
    </source>
</evidence>
<evidence type="ECO:0000256" key="8">
    <source>
        <dbReference type="ARBA" id="ARBA00023485"/>
    </source>
</evidence>
<evidence type="ECO:0000256" key="9">
    <source>
        <dbReference type="SAM" id="Coils"/>
    </source>
</evidence>
<proteinExistence type="inferred from homology"/>
<accession>A0A836FJZ4</accession>
<dbReference type="InterPro" id="IPR036691">
    <property type="entry name" value="Endo/exonu/phosph_ase_sf"/>
</dbReference>
<evidence type="ECO:0000313" key="11">
    <source>
        <dbReference type="Proteomes" id="UP000670152"/>
    </source>
</evidence>
<comment type="subcellular location">
    <subcellularLocation>
        <location evidence="1">Golgi apparatus membrane</location>
        <topology evidence="1">Single-pass membrane protein</topology>
    </subcellularLocation>
</comment>
<dbReference type="GO" id="GO:0000139">
    <property type="term" value="C:Golgi membrane"/>
    <property type="evidence" value="ECO:0007669"/>
    <property type="project" value="UniProtKB-SubCell"/>
</dbReference>
<evidence type="ECO:0000313" key="10">
    <source>
        <dbReference type="EMBL" id="KAG5320900.1"/>
    </source>
</evidence>
<evidence type="ECO:0000256" key="2">
    <source>
        <dbReference type="ARBA" id="ARBA00022692"/>
    </source>
</evidence>
<feature type="non-terminal residue" evidence="10">
    <location>
        <position position="1"/>
    </location>
</feature>
<keyword evidence="11" id="KW-1185">Reference proteome</keyword>
<feature type="non-terminal residue" evidence="10">
    <location>
        <position position="437"/>
    </location>
</feature>
<evidence type="ECO:0000256" key="5">
    <source>
        <dbReference type="ARBA" id="ARBA00023136"/>
    </source>
</evidence>
<dbReference type="EMBL" id="JAANIB010009931">
    <property type="protein sequence ID" value="KAG5320900.1"/>
    <property type="molecule type" value="Genomic_DNA"/>
</dbReference>
<dbReference type="GO" id="GO:2000640">
    <property type="term" value="P:positive regulation of SREBP signaling pathway"/>
    <property type="evidence" value="ECO:0007669"/>
    <property type="project" value="InterPro"/>
</dbReference>
<evidence type="ECO:0000256" key="6">
    <source>
        <dbReference type="ARBA" id="ARBA00023180"/>
    </source>
</evidence>
<keyword evidence="2" id="KW-0812">Transmembrane</keyword>
<dbReference type="Proteomes" id="UP000670152">
    <property type="component" value="Unassembled WGS sequence"/>
</dbReference>
<evidence type="ECO:0000256" key="3">
    <source>
        <dbReference type="ARBA" id="ARBA00022989"/>
    </source>
</evidence>
<organism evidence="10 11">
    <name type="scientific">Acromyrmex heyeri</name>
    <dbReference type="NCBI Taxonomy" id="230685"/>
    <lineage>
        <taxon>Eukaryota</taxon>
        <taxon>Metazoa</taxon>
        <taxon>Ecdysozoa</taxon>
        <taxon>Arthropoda</taxon>
        <taxon>Hexapoda</taxon>
        <taxon>Insecta</taxon>
        <taxon>Pterygota</taxon>
        <taxon>Neoptera</taxon>
        <taxon>Endopterygota</taxon>
        <taxon>Hymenoptera</taxon>
        <taxon>Apocrita</taxon>
        <taxon>Aculeata</taxon>
        <taxon>Formicoidea</taxon>
        <taxon>Formicidae</taxon>
        <taxon>Myrmicinae</taxon>
        <taxon>Acromyrmex</taxon>
    </lineage>
</organism>
<dbReference type="PANTHER" id="PTHR13481">
    <property type="entry name" value="SREBP REGULATING GENE PROTEIN"/>
    <property type="match status" value="1"/>
</dbReference>
<comment type="similarity">
    <text evidence="7">Belongs to the SPRING family.</text>
</comment>